<evidence type="ECO:0000256" key="4">
    <source>
        <dbReference type="SAM" id="MobiDB-lite"/>
    </source>
</evidence>
<evidence type="ECO:0000259" key="6">
    <source>
        <dbReference type="SMART" id="SM00490"/>
    </source>
</evidence>
<evidence type="ECO:0000313" key="8">
    <source>
        <dbReference type="Proteomes" id="UP000699042"/>
    </source>
</evidence>
<evidence type="ECO:0008006" key="9">
    <source>
        <dbReference type="Google" id="ProtNLM"/>
    </source>
</evidence>
<dbReference type="GO" id="GO:0016787">
    <property type="term" value="F:hydrolase activity"/>
    <property type="evidence" value="ECO:0007669"/>
    <property type="project" value="UniProtKB-KW"/>
</dbReference>
<dbReference type="InterPro" id="IPR014001">
    <property type="entry name" value="Helicase_ATP-bd"/>
</dbReference>
<dbReference type="PANTHER" id="PTHR45626">
    <property type="entry name" value="TRANSCRIPTION TERMINATION FACTOR 2-RELATED"/>
    <property type="match status" value="1"/>
</dbReference>
<evidence type="ECO:0000313" key="7">
    <source>
        <dbReference type="EMBL" id="KAG7047386.1"/>
    </source>
</evidence>
<evidence type="ECO:0000256" key="2">
    <source>
        <dbReference type="ARBA" id="ARBA00022801"/>
    </source>
</evidence>
<gene>
    <name evidence="7" type="ORF">JMJ77_010738</name>
</gene>
<evidence type="ECO:0000259" key="5">
    <source>
        <dbReference type="SMART" id="SM00487"/>
    </source>
</evidence>
<protein>
    <recommendedName>
        <fullName evidence="9">Helicase C-terminal domain-containing protein</fullName>
    </recommendedName>
</protein>
<dbReference type="GO" id="GO:0005524">
    <property type="term" value="F:ATP binding"/>
    <property type="evidence" value="ECO:0007669"/>
    <property type="project" value="UniProtKB-KW"/>
</dbReference>
<comment type="caution">
    <text evidence="7">The sequence shown here is derived from an EMBL/GenBank/DDBJ whole genome shotgun (WGS) entry which is preliminary data.</text>
</comment>
<dbReference type="OrthoDB" id="5244662at2759"/>
<dbReference type="GO" id="GO:0008094">
    <property type="term" value="F:ATP-dependent activity, acting on DNA"/>
    <property type="evidence" value="ECO:0007669"/>
    <property type="project" value="TreeGrafter"/>
</dbReference>
<evidence type="ECO:0000256" key="3">
    <source>
        <dbReference type="ARBA" id="ARBA00022840"/>
    </source>
</evidence>
<feature type="domain" description="Helicase C-terminal" evidence="6">
    <location>
        <begin position="912"/>
        <end position="997"/>
    </location>
</feature>
<feature type="domain" description="Helicase ATP-binding" evidence="5">
    <location>
        <begin position="327"/>
        <end position="615"/>
    </location>
</feature>
<feature type="region of interest" description="Disordered" evidence="4">
    <location>
        <begin position="504"/>
        <end position="528"/>
    </location>
</feature>
<dbReference type="SUPFAM" id="SSF52540">
    <property type="entry name" value="P-loop containing nucleoside triphosphate hydrolases"/>
    <property type="match status" value="2"/>
</dbReference>
<dbReference type="Pfam" id="PF00176">
    <property type="entry name" value="SNF2-rel_dom"/>
    <property type="match status" value="1"/>
</dbReference>
<keyword evidence="3" id="KW-0067">ATP-binding</keyword>
<dbReference type="InterPro" id="IPR001650">
    <property type="entry name" value="Helicase_C-like"/>
</dbReference>
<accession>A0A9P7R3Z3</accession>
<dbReference type="InterPro" id="IPR050628">
    <property type="entry name" value="SNF2_RAD54_helicase_TF"/>
</dbReference>
<sequence>MAMWAVMIHFPNIFKEWKGNKNAPALSKDNEHFAWGYSHEDWTRAYYTVSMFLYRRRTHEPMSWDKRAARVPEDVSWAGYYNAEEAAVEESEALTYDSMMALTSLSLEELVAPADYTSDQGSDEDTEEERHVRFQNDLERMSMQDELDHYNKIYSPALADAEAETLRRSIRADQQHLILGMFRPARKTTSTINEKAAALRRSELTKVELDFLLDVAETIANEKEYERAGETLAKDTRLLAISKGEGDEAIRHALAAERNTPAYDAAEVHNPGGALQFDPDAVGLAESRRLMGENLPQDNDLIRIVSELLVAPKGATWNNCPLSPDQPDSCLKPHQIIDIAWLLAQLSHPVRAAILANECDTGKTATALFALAEAIARHKATKKNDPSATYKPSAIVVPASMLDQTYSVIVDKFYHLFRVHVFYQERHTAPRNRQKNTIGSQEDFVALMQRFKSEEAKPETANNIILMTYTANNCRLIPSDHQSQVNVYGEESDQVEEEVAAKFEDDFGNSNEQNTSSGKSSRSRDGRRTRNAHFDLPCEVDLFGFIADEGHIMRKPHSLPWIICAKFKKEFFWLLTATPTVSGIRDLHGYLLAFWENAFGCRSAPANSDSALEIIYTDQFIEAFKKRDHREMARLGVQFNTLVTTTEEAFAQAKEGGDMGYSLSTFQEDRRKDYRAAMENGIPIYLLNPQNFLRHGRNTKWSVEFTSTAVKHALAMCQVRRGMLTPITLPDGSQTCLGEDMPPCDVQTIELAHESRGDVKSLEKFISRYTNDMLLQPVSSLTSTEGGAEEINDHTTSRINIAAMRNASLVSTNLCFAALSDPSRRLAPATMDGSAAAKMNDVIPMDATYCLQYYYLATRIDLHYACPRDTVTLARYAISRSPKMAWCFKYAFELSNKGERCLFYTISPLTAMILSAVLTLCGIETLYVRSTHTQTERDRMLADFNDPNSTVRALVTSPLLAASGVNYHNACHNGVVVENCPNFGLQCQVIGRLWRPGQEEKVHWKLLQTQKSLDPWIETRNLGAYASNAEAEAAIDDRIQGPLRTICAFEILRFYIGAGYNYYPRCWRPWNLLTSDEVREEGILLSAVAQWLMAHPEDAGDAVPMIEIAKRWNKSMPMTRDIMVGAARELGHQDYVKFNWFAAMDPSLGDPEERAELFKVLGI</sequence>
<dbReference type="InterPro" id="IPR027417">
    <property type="entry name" value="P-loop_NTPase"/>
</dbReference>
<dbReference type="Proteomes" id="UP000699042">
    <property type="component" value="Unassembled WGS sequence"/>
</dbReference>
<reference evidence="7" key="1">
    <citation type="submission" date="2021-05" db="EMBL/GenBank/DDBJ databases">
        <title>Comparative genomics of three Colletotrichum scovillei strains and genetic complementation revealed genes involved fungal growth and virulence on chili pepper.</title>
        <authorList>
            <person name="Hsieh D.-K."/>
            <person name="Chuang S.-C."/>
            <person name="Chen C.-Y."/>
            <person name="Chao Y.-T."/>
            <person name="Lu M.-Y.J."/>
            <person name="Lee M.-H."/>
            <person name="Shih M.-C."/>
        </authorList>
    </citation>
    <scope>NUCLEOTIDE SEQUENCE</scope>
    <source>
        <strain evidence="7">Coll-153</strain>
    </source>
</reference>
<dbReference type="EMBL" id="JAESDN010000007">
    <property type="protein sequence ID" value="KAG7047386.1"/>
    <property type="molecule type" value="Genomic_DNA"/>
</dbReference>
<keyword evidence="1" id="KW-0547">Nucleotide-binding</keyword>
<proteinExistence type="predicted"/>
<dbReference type="GO" id="GO:0006281">
    <property type="term" value="P:DNA repair"/>
    <property type="evidence" value="ECO:0007669"/>
    <property type="project" value="TreeGrafter"/>
</dbReference>
<dbReference type="SMART" id="SM00487">
    <property type="entry name" value="DEXDc"/>
    <property type="match status" value="1"/>
</dbReference>
<dbReference type="AlphaFoldDB" id="A0A9P7R3Z3"/>
<organism evidence="7 8">
    <name type="scientific">Colletotrichum scovillei</name>
    <dbReference type="NCBI Taxonomy" id="1209932"/>
    <lineage>
        <taxon>Eukaryota</taxon>
        <taxon>Fungi</taxon>
        <taxon>Dikarya</taxon>
        <taxon>Ascomycota</taxon>
        <taxon>Pezizomycotina</taxon>
        <taxon>Sordariomycetes</taxon>
        <taxon>Hypocreomycetidae</taxon>
        <taxon>Glomerellales</taxon>
        <taxon>Glomerellaceae</taxon>
        <taxon>Colletotrichum</taxon>
        <taxon>Colletotrichum acutatum species complex</taxon>
    </lineage>
</organism>
<name>A0A9P7R3Z3_9PEZI</name>
<keyword evidence="8" id="KW-1185">Reference proteome</keyword>
<keyword evidence="2" id="KW-0378">Hydrolase</keyword>
<dbReference type="InterPro" id="IPR000330">
    <property type="entry name" value="SNF2_N"/>
</dbReference>
<dbReference type="Gene3D" id="3.40.50.300">
    <property type="entry name" value="P-loop containing nucleotide triphosphate hydrolases"/>
    <property type="match status" value="2"/>
</dbReference>
<evidence type="ECO:0000256" key="1">
    <source>
        <dbReference type="ARBA" id="ARBA00022741"/>
    </source>
</evidence>
<dbReference type="GO" id="GO:0005634">
    <property type="term" value="C:nucleus"/>
    <property type="evidence" value="ECO:0007669"/>
    <property type="project" value="TreeGrafter"/>
</dbReference>
<dbReference type="SMART" id="SM00490">
    <property type="entry name" value="HELICc"/>
    <property type="match status" value="1"/>
</dbReference>